<evidence type="ECO:0000313" key="10">
    <source>
        <dbReference type="EMBL" id="QFZ24231.1"/>
    </source>
</evidence>
<proteinExistence type="inferred from homology"/>
<accession>A0A5Q0HDH8</accession>
<dbReference type="EMBL" id="CP034550">
    <property type="protein sequence ID" value="QFZ24231.1"/>
    <property type="molecule type" value="Genomic_DNA"/>
</dbReference>
<reference evidence="11" key="1">
    <citation type="journal article" date="2021" name="Curr. Microbiol.">
        <title>Complete genome of nocamycin-producing strain Saccharothrix syringae NRRL B-16468 reveals the biosynthetic potential for secondary metabolites.</title>
        <authorList>
            <person name="Mo X."/>
            <person name="Yang S."/>
        </authorList>
    </citation>
    <scope>NUCLEOTIDE SEQUENCE [LARGE SCALE GENOMIC DNA]</scope>
    <source>
        <strain evidence="11">ATCC 51364 / DSM 43886 / JCM 6844 / KCTC 9398 / NBRC 14523 / NRRL B-16468 / INA 2240</strain>
    </source>
</reference>
<comment type="similarity">
    <text evidence="2">Belongs to the bacterial sugar transferase family.</text>
</comment>
<dbReference type="NCBIfam" id="TIGR03025">
    <property type="entry name" value="EPS_sugtrans"/>
    <property type="match status" value="1"/>
</dbReference>
<organism evidence="10 11">
    <name type="scientific">Saccharothrix syringae</name>
    <name type="common">Nocardiopsis syringae</name>
    <dbReference type="NCBI Taxonomy" id="103733"/>
    <lineage>
        <taxon>Bacteria</taxon>
        <taxon>Bacillati</taxon>
        <taxon>Actinomycetota</taxon>
        <taxon>Actinomycetes</taxon>
        <taxon>Pseudonocardiales</taxon>
        <taxon>Pseudonocardiaceae</taxon>
        <taxon>Saccharothrix</taxon>
    </lineage>
</organism>
<feature type="transmembrane region" description="Helical" evidence="8">
    <location>
        <begin position="124"/>
        <end position="144"/>
    </location>
</feature>
<dbReference type="PANTHER" id="PTHR30576:SF10">
    <property type="entry name" value="SLL5057 PROTEIN"/>
    <property type="match status" value="1"/>
</dbReference>
<dbReference type="GO" id="GO:0016780">
    <property type="term" value="F:phosphotransferase activity, for other substituted phosphate groups"/>
    <property type="evidence" value="ECO:0007669"/>
    <property type="project" value="TreeGrafter"/>
</dbReference>
<feature type="region of interest" description="Disordered" evidence="7">
    <location>
        <begin position="1"/>
        <end position="43"/>
    </location>
</feature>
<keyword evidence="4 8" id="KW-0812">Transmembrane</keyword>
<evidence type="ECO:0000256" key="6">
    <source>
        <dbReference type="ARBA" id="ARBA00023136"/>
    </source>
</evidence>
<feature type="domain" description="Bacterial sugar transferase" evidence="9">
    <location>
        <begin position="319"/>
        <end position="506"/>
    </location>
</feature>
<dbReference type="Pfam" id="PF02397">
    <property type="entry name" value="Bac_transf"/>
    <property type="match status" value="1"/>
</dbReference>
<evidence type="ECO:0000256" key="5">
    <source>
        <dbReference type="ARBA" id="ARBA00022989"/>
    </source>
</evidence>
<protein>
    <submittedName>
        <fullName evidence="10">Sugar transferase</fullName>
    </submittedName>
</protein>
<dbReference type="KEGG" id="ssyi:EKG83_14160"/>
<evidence type="ECO:0000256" key="7">
    <source>
        <dbReference type="SAM" id="MobiDB-lite"/>
    </source>
</evidence>
<keyword evidence="11" id="KW-1185">Reference proteome</keyword>
<evidence type="ECO:0000256" key="8">
    <source>
        <dbReference type="SAM" id="Phobius"/>
    </source>
</evidence>
<gene>
    <name evidence="10" type="ORF">EKG83_14160</name>
</gene>
<comment type="subcellular location">
    <subcellularLocation>
        <location evidence="1">Membrane</location>
        <topology evidence="1">Multi-pass membrane protein</topology>
    </subcellularLocation>
</comment>
<evidence type="ECO:0000259" key="9">
    <source>
        <dbReference type="Pfam" id="PF02397"/>
    </source>
</evidence>
<dbReference type="PANTHER" id="PTHR30576">
    <property type="entry name" value="COLANIC BIOSYNTHESIS UDP-GLUCOSE LIPID CARRIER TRANSFERASE"/>
    <property type="match status" value="1"/>
</dbReference>
<dbReference type="GO" id="GO:0016020">
    <property type="term" value="C:membrane"/>
    <property type="evidence" value="ECO:0007669"/>
    <property type="project" value="UniProtKB-SubCell"/>
</dbReference>
<evidence type="ECO:0000256" key="3">
    <source>
        <dbReference type="ARBA" id="ARBA00022679"/>
    </source>
</evidence>
<keyword evidence="3 10" id="KW-0808">Transferase</keyword>
<keyword evidence="5 8" id="KW-1133">Transmembrane helix</keyword>
<dbReference type="AlphaFoldDB" id="A0A5Q0HDH8"/>
<sequence>MTVHEAGGEHAGKAGRVATAHPEVRTTSAPRRPPVPPTRSVTRPTVSGWEPAYRYGVIAADVLCTVLVVVLAGAVLQARHISFEALPLLALEAVTASVILGSLRLNRAWDSRVLGQGAEEFRRLGRSLFGSVVALGLGALAAGLPDARAWAFLVGPAVALLAFPVRYALRRPLHRARSEGRCLFSVLAAGNLGTVSDLIRRTGRAPHLGWRVDAVCTVDGRAGTNATLHGVPVVGRFDEVAEQVRRGGYRIVAVTPDAYWTPRRLQQLAWDLEGTGTEMVVAPALMDFAGPRLHVTGVLGMPLLWVSEPSFTGFRRVVKATVDKVGAALLLITLSPVLLAITVAVVADTRGSVLYRQRRIGKNGVPFTMLKFRTMVTNADALGLKLKQVNEGPGVLFKMRRDPRVTAVGRALRRYSLDELPQLFNVLGGAMSLVGPRPPLPEESAGYNPVMHRLLAVKPGLTGMWHVSGRDDLSWEEAMQLDLRYVEDWSPALDAFILWKTLVAVMRGSGS</sequence>
<evidence type="ECO:0000256" key="1">
    <source>
        <dbReference type="ARBA" id="ARBA00004141"/>
    </source>
</evidence>
<dbReference type="Proteomes" id="UP000325787">
    <property type="component" value="Chromosome"/>
</dbReference>
<feature type="transmembrane region" description="Helical" evidence="8">
    <location>
        <begin position="52"/>
        <end position="75"/>
    </location>
</feature>
<dbReference type="InterPro" id="IPR017475">
    <property type="entry name" value="EPS_sugar_tfrase"/>
</dbReference>
<dbReference type="InterPro" id="IPR003362">
    <property type="entry name" value="Bact_transf"/>
</dbReference>
<evidence type="ECO:0000256" key="2">
    <source>
        <dbReference type="ARBA" id="ARBA00006464"/>
    </source>
</evidence>
<keyword evidence="6 8" id="KW-0472">Membrane</keyword>
<name>A0A5Q0HDH8_SACSY</name>
<evidence type="ECO:0000313" key="11">
    <source>
        <dbReference type="Proteomes" id="UP000325787"/>
    </source>
</evidence>
<feature type="transmembrane region" description="Helical" evidence="8">
    <location>
        <begin position="150"/>
        <end position="169"/>
    </location>
</feature>
<feature type="transmembrane region" description="Helical" evidence="8">
    <location>
        <begin position="325"/>
        <end position="347"/>
    </location>
</feature>
<evidence type="ECO:0000256" key="4">
    <source>
        <dbReference type="ARBA" id="ARBA00022692"/>
    </source>
</evidence>
<feature type="compositionally biased region" description="Basic and acidic residues" evidence="7">
    <location>
        <begin position="1"/>
        <end position="12"/>
    </location>
</feature>
<feature type="transmembrane region" description="Helical" evidence="8">
    <location>
        <begin position="81"/>
        <end position="103"/>
    </location>
</feature>